<evidence type="ECO:0000256" key="1">
    <source>
        <dbReference type="SAM" id="MobiDB-lite"/>
    </source>
</evidence>
<protein>
    <submittedName>
        <fullName evidence="2">Uncharacterized protein</fullName>
    </submittedName>
</protein>
<accession>A0A375CEE7</accession>
<comment type="caution">
    <text evidence="2">The sequence shown here is derived from an EMBL/GenBank/DDBJ whole genome shotgun (WGS) entry which is preliminary data.</text>
</comment>
<dbReference type="EMBL" id="OFSP01000039">
    <property type="protein sequence ID" value="SOY68552.1"/>
    <property type="molecule type" value="Genomic_DNA"/>
</dbReference>
<name>A0A375CEE7_9BURK</name>
<feature type="compositionally biased region" description="Basic residues" evidence="1">
    <location>
        <begin position="508"/>
        <end position="519"/>
    </location>
</feature>
<organism evidence="2">
    <name type="scientific">Cupriavidus taiwanensis</name>
    <dbReference type="NCBI Taxonomy" id="164546"/>
    <lineage>
        <taxon>Bacteria</taxon>
        <taxon>Pseudomonadati</taxon>
        <taxon>Pseudomonadota</taxon>
        <taxon>Betaproteobacteria</taxon>
        <taxon>Burkholderiales</taxon>
        <taxon>Burkholderiaceae</taxon>
        <taxon>Cupriavidus</taxon>
    </lineage>
</organism>
<feature type="region of interest" description="Disordered" evidence="1">
    <location>
        <begin position="508"/>
        <end position="557"/>
    </location>
</feature>
<dbReference type="AlphaFoldDB" id="A0A375CEE7"/>
<dbReference type="Proteomes" id="UP000256297">
    <property type="component" value="Chromosome CBM2589_a"/>
</dbReference>
<evidence type="ECO:0000313" key="2">
    <source>
        <dbReference type="EMBL" id="SOY68552.1"/>
    </source>
</evidence>
<sequence>MGLALQAGAVFGGGDVQHAAHALRQGLAAQVGHAVLGDDQAGVGTRRADRAGQLRDDAARALGGCWQRHDRQAAAAARGAAQEIHRAAHRADIDAGGHFGIDLAGQVDLDGGVDRGQLVDAGEHFGVVGIGGLAQLQLRIAVGPAPQPLAAHQDAADANAGIDALACIGQHTGFGQHGDAVADRAAVQPQVAAVMQRGHHGLGQVADAHLQGRAVFHPAGDVAGDGLFGRAGSAAFQADGRVARVDLQVDLVGGEITAAVGPRHLGVHFGNDHAGPVERGGQVFMHQAQAMTALFVSGRDLYQHHVGVQRAVPDQPWQVRIMARHDVQHAGTGQPAVRPAGGIAEEVDDVGLLRLQRVRLADADEYAEAPVPRDGVAVCHQRARQRQRLGGGLSPPEVVAGADQGLQSGGQVVHVGGETLARHTAGISRPVPDSPEHVAKAAFALFDNANGRLWRLRNWRTAARGAACPDLSRVEGALSESLIVPPAERRDHGGYHAAWPIRRGRHLPIAKTDRHRHRPTASQRHDRTDPIEQFPRNPRCHPGAVRGVPRRVLPQGR</sequence>
<gene>
    <name evidence="2" type="ORF">CBM2589_A90106</name>
</gene>
<proteinExistence type="predicted"/>
<reference evidence="2" key="1">
    <citation type="submission" date="2018-01" db="EMBL/GenBank/DDBJ databases">
        <authorList>
            <person name="Clerissi C."/>
        </authorList>
    </citation>
    <scope>NUCLEOTIDE SEQUENCE</scope>
    <source>
        <strain evidence="2">Cupriavidus taiwanensis STM 3521</strain>
    </source>
</reference>